<reference evidence="2 3" key="1">
    <citation type="submission" date="2018-06" db="EMBL/GenBank/DDBJ databases">
        <title>A transcriptomic atlas of mushroom development highlights an independent origin of complex multicellularity.</title>
        <authorList>
            <consortium name="DOE Joint Genome Institute"/>
            <person name="Krizsan K."/>
            <person name="Almasi E."/>
            <person name="Merenyi Z."/>
            <person name="Sahu N."/>
            <person name="Viragh M."/>
            <person name="Koszo T."/>
            <person name="Mondo S."/>
            <person name="Kiss B."/>
            <person name="Balint B."/>
            <person name="Kues U."/>
            <person name="Barry K."/>
            <person name="Hegedus J.C."/>
            <person name="Henrissat B."/>
            <person name="Johnson J."/>
            <person name="Lipzen A."/>
            <person name="Ohm R."/>
            <person name="Nagy I."/>
            <person name="Pangilinan J."/>
            <person name="Yan J."/>
            <person name="Xiong Y."/>
            <person name="Grigoriev I.V."/>
            <person name="Hibbett D.S."/>
            <person name="Nagy L.G."/>
        </authorList>
    </citation>
    <scope>NUCLEOTIDE SEQUENCE [LARGE SCALE GENOMIC DNA]</scope>
    <source>
        <strain evidence="2 3">SZMC22713</strain>
    </source>
</reference>
<dbReference type="AlphaFoldDB" id="A0A4Y7PSH6"/>
<dbReference type="SMART" id="SM00225">
    <property type="entry name" value="BTB"/>
    <property type="match status" value="1"/>
</dbReference>
<proteinExistence type="predicted"/>
<dbReference type="InterPro" id="IPR000210">
    <property type="entry name" value="BTB/POZ_dom"/>
</dbReference>
<dbReference type="PROSITE" id="PS50097">
    <property type="entry name" value="BTB"/>
    <property type="match status" value="1"/>
</dbReference>
<evidence type="ECO:0000313" key="3">
    <source>
        <dbReference type="Proteomes" id="UP000294933"/>
    </source>
</evidence>
<evidence type="ECO:0000313" key="2">
    <source>
        <dbReference type="EMBL" id="TDL18038.1"/>
    </source>
</evidence>
<dbReference type="CDD" id="cd18186">
    <property type="entry name" value="BTB_POZ_ZBTB_KLHL-like"/>
    <property type="match status" value="1"/>
</dbReference>
<dbReference type="EMBL" id="ML170213">
    <property type="protein sequence ID" value="TDL18038.1"/>
    <property type="molecule type" value="Genomic_DNA"/>
</dbReference>
<dbReference type="Pfam" id="PF00651">
    <property type="entry name" value="BTB"/>
    <property type="match status" value="1"/>
</dbReference>
<dbReference type="Gene3D" id="3.30.710.10">
    <property type="entry name" value="Potassium Channel Kv1.1, Chain A"/>
    <property type="match status" value="1"/>
</dbReference>
<dbReference type="InterPro" id="IPR011333">
    <property type="entry name" value="SKP1/BTB/POZ_sf"/>
</dbReference>
<dbReference type="Proteomes" id="UP000294933">
    <property type="component" value="Unassembled WGS sequence"/>
</dbReference>
<name>A0A4Y7PSH6_9AGAM</name>
<dbReference type="STRING" id="50990.A0A4Y7PSH6"/>
<accession>A0A4Y7PSH6</accession>
<dbReference type="VEuPathDB" id="FungiDB:BD410DRAFT_775464"/>
<gene>
    <name evidence="2" type="ORF">BD410DRAFT_775464</name>
</gene>
<sequence length="225" mass="26053">MVPPVAGKDRLDPHYFFDDGNVVFRVESTYFRVHRFYFMRESRVFRDMFSLPVPASGAVEGMSVSNPIVLEQVKAGDFRSLLWFFYNSHYDHDPAHADKFRTWTGILRLSRLWSFKRLFKLASDKLKSLHFPDPFIKIGISLEFRLLPEWALPEYVEICRRLEPLKISEIAQLPPEIIAKVAALREIPGRESLGPSVVQEMLMTTLACNDSPLPQPPKKRQRTST</sequence>
<keyword evidence="3" id="KW-1185">Reference proteome</keyword>
<dbReference type="OrthoDB" id="2367075at2759"/>
<protein>
    <recommendedName>
        <fullName evidence="1">BTB domain-containing protein</fullName>
    </recommendedName>
</protein>
<feature type="domain" description="BTB" evidence="1">
    <location>
        <begin position="20"/>
        <end position="94"/>
    </location>
</feature>
<dbReference type="SUPFAM" id="SSF54695">
    <property type="entry name" value="POZ domain"/>
    <property type="match status" value="1"/>
</dbReference>
<evidence type="ECO:0000259" key="1">
    <source>
        <dbReference type="PROSITE" id="PS50097"/>
    </source>
</evidence>
<organism evidence="2 3">
    <name type="scientific">Rickenella mellea</name>
    <dbReference type="NCBI Taxonomy" id="50990"/>
    <lineage>
        <taxon>Eukaryota</taxon>
        <taxon>Fungi</taxon>
        <taxon>Dikarya</taxon>
        <taxon>Basidiomycota</taxon>
        <taxon>Agaricomycotina</taxon>
        <taxon>Agaricomycetes</taxon>
        <taxon>Hymenochaetales</taxon>
        <taxon>Rickenellaceae</taxon>
        <taxon>Rickenella</taxon>
    </lineage>
</organism>